<dbReference type="PANTHER" id="PTHR30511:SF0">
    <property type="entry name" value="ALANINE RACEMASE, CATABOLIC-RELATED"/>
    <property type="match status" value="1"/>
</dbReference>
<comment type="catalytic activity">
    <reaction evidence="4">
        <text>L-alanine = D-alanine</text>
        <dbReference type="Rhea" id="RHEA:20249"/>
        <dbReference type="ChEBI" id="CHEBI:57416"/>
        <dbReference type="ChEBI" id="CHEBI:57972"/>
        <dbReference type="EC" id="5.1.1.1"/>
    </reaction>
</comment>
<evidence type="ECO:0000256" key="5">
    <source>
        <dbReference type="PIRSR" id="PIRSR600821-50"/>
    </source>
</evidence>
<dbReference type="Pfam" id="PF01168">
    <property type="entry name" value="Ala_racemase_N"/>
    <property type="match status" value="1"/>
</dbReference>
<dbReference type="InterPro" id="IPR001608">
    <property type="entry name" value="Ala_racemase_N"/>
</dbReference>
<feature type="domain" description="Alanine racemase C-terminal" evidence="7">
    <location>
        <begin position="254"/>
        <end position="378"/>
    </location>
</feature>
<feature type="modified residue" description="N6-(pyridoxal phosphate)lysine" evidence="4 5">
    <location>
        <position position="52"/>
    </location>
</feature>
<feature type="binding site" evidence="4 6">
    <location>
        <position position="323"/>
    </location>
    <ligand>
        <name>substrate</name>
    </ligand>
</feature>
<feature type="binding site" evidence="4 6">
    <location>
        <position position="145"/>
    </location>
    <ligand>
        <name>substrate</name>
    </ligand>
</feature>
<dbReference type="EMBL" id="RRUE01000001">
    <property type="protein sequence ID" value="RRN45985.1"/>
    <property type="molecule type" value="Genomic_DNA"/>
</dbReference>
<sequence length="378" mass="39684">MPRNLTATTLTGAMVHNLARMRTLIAEAHQPTPGGALQVQSRQDTRLWAVVKADAYGHGLLNALQGFAAADGMALLEFEGARLLRERGWTRPVLMLEGPFDAGDVRQAAQQQLTLAISQPRHLQWIAAAGQPVQVYLKINTGLNRLGVTPAALPAFLDALLATPNVQLAGCMTHFANADSPGGADTPLAVFDEAVAAVSARLPAGSELAHCSANSAALYTLPASLQHWARPGIALYGASPFAGRRAPELGLQPAMRLQGEILAVQTLAPGEATGYGGRFVAESPIRIGIVGCGYADGYPRVAPTGTPVAIDGVRSRTLGRVSMDMLAVDLTPVPHAGPGTPVELWGEQVFIDEVAESAGTLGYELMCAITARVRRQTG</sequence>
<dbReference type="NCBIfam" id="TIGR00492">
    <property type="entry name" value="alr"/>
    <property type="match status" value="1"/>
</dbReference>
<evidence type="ECO:0000313" key="9">
    <source>
        <dbReference type="Proteomes" id="UP000270261"/>
    </source>
</evidence>
<comment type="similarity">
    <text evidence="4">Belongs to the alanine racemase family.</text>
</comment>
<evidence type="ECO:0000256" key="1">
    <source>
        <dbReference type="ARBA" id="ARBA00001933"/>
    </source>
</evidence>
<dbReference type="AlphaFoldDB" id="A0A426FTK6"/>
<comment type="pathway">
    <text evidence="4">Amino-acid biosynthesis; D-alanine biosynthesis; D-alanine from L-alanine: step 1/1.</text>
</comment>
<evidence type="ECO:0000256" key="2">
    <source>
        <dbReference type="ARBA" id="ARBA00022898"/>
    </source>
</evidence>
<dbReference type="Gene3D" id="3.20.20.10">
    <property type="entry name" value="Alanine racemase"/>
    <property type="match status" value="1"/>
</dbReference>
<dbReference type="InterPro" id="IPR011079">
    <property type="entry name" value="Ala_racemase_C"/>
</dbReference>
<dbReference type="PROSITE" id="PS00395">
    <property type="entry name" value="ALANINE_RACEMASE"/>
    <property type="match status" value="1"/>
</dbReference>
<feature type="active site" description="Proton acceptor; specific for D-alanine" evidence="4">
    <location>
        <position position="52"/>
    </location>
</feature>
<evidence type="ECO:0000256" key="6">
    <source>
        <dbReference type="PIRSR" id="PIRSR600821-52"/>
    </source>
</evidence>
<organism evidence="8 9">
    <name type="scientific">Lautropia dentalis</name>
    <dbReference type="NCBI Taxonomy" id="2490857"/>
    <lineage>
        <taxon>Bacteria</taxon>
        <taxon>Pseudomonadati</taxon>
        <taxon>Pseudomonadota</taxon>
        <taxon>Betaproteobacteria</taxon>
        <taxon>Burkholderiales</taxon>
        <taxon>Burkholderiaceae</taxon>
        <taxon>Lautropia</taxon>
    </lineage>
</organism>
<gene>
    <name evidence="8" type="primary">alr</name>
    <name evidence="8" type="ORF">EHV23_07865</name>
</gene>
<dbReference type="PANTHER" id="PTHR30511">
    <property type="entry name" value="ALANINE RACEMASE"/>
    <property type="match status" value="1"/>
</dbReference>
<evidence type="ECO:0000259" key="7">
    <source>
        <dbReference type="SMART" id="SM01005"/>
    </source>
</evidence>
<dbReference type="PRINTS" id="PR00992">
    <property type="entry name" value="ALARACEMASE"/>
</dbReference>
<keyword evidence="3 4" id="KW-0413">Isomerase</keyword>
<dbReference type="InterPro" id="IPR020622">
    <property type="entry name" value="Ala_racemase_pyridoxalP-BS"/>
</dbReference>
<proteinExistence type="inferred from homology"/>
<dbReference type="Gene3D" id="2.40.37.10">
    <property type="entry name" value="Lyase, Ornithine Decarboxylase, Chain A, domain 1"/>
    <property type="match status" value="1"/>
</dbReference>
<name>A0A426FTK6_9BURK</name>
<accession>A0A426FTK6</accession>
<dbReference type="InterPro" id="IPR029066">
    <property type="entry name" value="PLP-binding_barrel"/>
</dbReference>
<keyword evidence="2 4" id="KW-0663">Pyridoxal phosphate</keyword>
<keyword evidence="9" id="KW-1185">Reference proteome</keyword>
<reference evidence="8 9" key="1">
    <citation type="submission" date="2018-11" db="EMBL/GenBank/DDBJ databases">
        <title>Genome sequencing of Lautropia sp. KCOM 2505 (= ChDC F240).</title>
        <authorList>
            <person name="Kook J.-K."/>
            <person name="Park S.-N."/>
            <person name="Lim Y.K."/>
        </authorList>
    </citation>
    <scope>NUCLEOTIDE SEQUENCE [LARGE SCALE GENOMIC DNA]</scope>
    <source>
        <strain evidence="8 9">KCOM 2505</strain>
    </source>
</reference>
<dbReference type="SUPFAM" id="SSF50621">
    <property type="entry name" value="Alanine racemase C-terminal domain-like"/>
    <property type="match status" value="1"/>
</dbReference>
<protein>
    <recommendedName>
        <fullName evidence="4">Alanine racemase</fullName>
        <ecNumber evidence="4">5.1.1.1</ecNumber>
    </recommendedName>
</protein>
<dbReference type="SUPFAM" id="SSF51419">
    <property type="entry name" value="PLP-binding barrel"/>
    <property type="match status" value="1"/>
</dbReference>
<dbReference type="HAMAP" id="MF_01201">
    <property type="entry name" value="Ala_racemase"/>
    <property type="match status" value="1"/>
</dbReference>
<feature type="active site" description="Proton acceptor; specific for L-alanine" evidence="4">
    <location>
        <position position="275"/>
    </location>
</feature>
<dbReference type="InterPro" id="IPR009006">
    <property type="entry name" value="Ala_racemase/Decarboxylase_C"/>
</dbReference>
<evidence type="ECO:0000256" key="4">
    <source>
        <dbReference type="HAMAP-Rule" id="MF_01201"/>
    </source>
</evidence>
<dbReference type="GO" id="GO:0030632">
    <property type="term" value="P:D-alanine biosynthetic process"/>
    <property type="evidence" value="ECO:0007669"/>
    <property type="project" value="UniProtKB-UniRule"/>
</dbReference>
<dbReference type="GO" id="GO:0030170">
    <property type="term" value="F:pyridoxal phosphate binding"/>
    <property type="evidence" value="ECO:0007669"/>
    <property type="project" value="UniProtKB-UniRule"/>
</dbReference>
<dbReference type="Pfam" id="PF00842">
    <property type="entry name" value="Ala_racemase_C"/>
    <property type="match status" value="1"/>
</dbReference>
<evidence type="ECO:0000313" key="8">
    <source>
        <dbReference type="EMBL" id="RRN45985.1"/>
    </source>
</evidence>
<dbReference type="InterPro" id="IPR000821">
    <property type="entry name" value="Ala_racemase"/>
</dbReference>
<dbReference type="OrthoDB" id="9813814at2"/>
<comment type="function">
    <text evidence="4">Catalyzes the interconversion of L-alanine and D-alanine. May also act on other amino acids.</text>
</comment>
<dbReference type="RefSeq" id="WP_125095411.1">
    <property type="nucleotide sequence ID" value="NZ_RRUE01000001.1"/>
</dbReference>
<dbReference type="GO" id="GO:0008784">
    <property type="term" value="F:alanine racemase activity"/>
    <property type="evidence" value="ECO:0007669"/>
    <property type="project" value="UniProtKB-UniRule"/>
</dbReference>
<dbReference type="UniPathway" id="UPA00042">
    <property type="reaction ID" value="UER00497"/>
</dbReference>
<dbReference type="GO" id="GO:0005829">
    <property type="term" value="C:cytosol"/>
    <property type="evidence" value="ECO:0007669"/>
    <property type="project" value="TreeGrafter"/>
</dbReference>
<dbReference type="SMART" id="SM01005">
    <property type="entry name" value="Ala_racemase_C"/>
    <property type="match status" value="1"/>
</dbReference>
<comment type="cofactor">
    <cofactor evidence="1 4 5">
        <name>pyridoxal 5'-phosphate</name>
        <dbReference type="ChEBI" id="CHEBI:597326"/>
    </cofactor>
</comment>
<dbReference type="EC" id="5.1.1.1" evidence="4"/>
<evidence type="ECO:0000256" key="3">
    <source>
        <dbReference type="ARBA" id="ARBA00023235"/>
    </source>
</evidence>
<dbReference type="Proteomes" id="UP000270261">
    <property type="component" value="Unassembled WGS sequence"/>
</dbReference>
<comment type="caution">
    <text evidence="8">The sequence shown here is derived from an EMBL/GenBank/DDBJ whole genome shotgun (WGS) entry which is preliminary data.</text>
</comment>